<proteinExistence type="predicted"/>
<dbReference type="AlphaFoldDB" id="A0A6C0JMA4"/>
<keyword evidence="1" id="KW-0175">Coiled coil</keyword>
<feature type="compositionally biased region" description="Polar residues" evidence="2">
    <location>
        <begin position="45"/>
        <end position="74"/>
    </location>
</feature>
<feature type="region of interest" description="Disordered" evidence="2">
    <location>
        <begin position="31"/>
        <end position="133"/>
    </location>
</feature>
<name>A0A6C0JMA4_9ZZZZ</name>
<dbReference type="EMBL" id="MN740426">
    <property type="protein sequence ID" value="QHU05916.1"/>
    <property type="molecule type" value="Genomic_DNA"/>
</dbReference>
<evidence type="ECO:0000256" key="1">
    <source>
        <dbReference type="SAM" id="Coils"/>
    </source>
</evidence>
<protein>
    <submittedName>
        <fullName evidence="3">Uncharacterized protein</fullName>
    </submittedName>
</protein>
<evidence type="ECO:0000313" key="3">
    <source>
        <dbReference type="EMBL" id="QHU05916.1"/>
    </source>
</evidence>
<feature type="coiled-coil region" evidence="1">
    <location>
        <begin position="167"/>
        <end position="216"/>
    </location>
</feature>
<feature type="compositionally biased region" description="Polar residues" evidence="2">
    <location>
        <begin position="83"/>
        <end position="94"/>
    </location>
</feature>
<feature type="compositionally biased region" description="Polar residues" evidence="2">
    <location>
        <begin position="105"/>
        <end position="133"/>
    </location>
</feature>
<evidence type="ECO:0000256" key="2">
    <source>
        <dbReference type="SAM" id="MobiDB-lite"/>
    </source>
</evidence>
<accession>A0A6C0JMA4</accession>
<organism evidence="3">
    <name type="scientific">viral metagenome</name>
    <dbReference type="NCBI Taxonomy" id="1070528"/>
    <lineage>
        <taxon>unclassified sequences</taxon>
        <taxon>metagenomes</taxon>
        <taxon>organismal metagenomes</taxon>
    </lineage>
</organism>
<reference evidence="3" key="1">
    <citation type="journal article" date="2020" name="Nature">
        <title>Giant virus diversity and host interactions through global metagenomics.</title>
        <authorList>
            <person name="Schulz F."/>
            <person name="Roux S."/>
            <person name="Paez-Espino D."/>
            <person name="Jungbluth S."/>
            <person name="Walsh D.A."/>
            <person name="Denef V.J."/>
            <person name="McMahon K.D."/>
            <person name="Konstantinidis K.T."/>
            <person name="Eloe-Fadrosh E.A."/>
            <person name="Kyrpides N.C."/>
            <person name="Woyke T."/>
        </authorList>
    </citation>
    <scope>NUCLEOTIDE SEQUENCE</scope>
    <source>
        <strain evidence="3">GVMAG-M-3300027736-24</strain>
    </source>
</reference>
<sequence>MPSYYCVCCNFTTLLKSNYTSHLKTNKHIVNSQPKVNKSQHRVNIKSTSNQQKSTFSQHLESTFSQHQGNTESTTFHHLENPHLTQSQQKNNIESTKKQQKVNKKSTSSQHKNNIESTSSQHKNNIESTSSQHKNNIESTALFVCKYCERNFKFKQSMYRHIKYSCIKNKTEDLTELVRLLNNQLENQQNQLENQNNQLQTQSKQIEKLMGKLEINSSFNNNTINNNNITLLNYNDTDVSHLTDDDYKKCIKKVCFCVMGLIEKVHFNPDKPENMNVYISNIKNKYMMIYQNNKWNLTNKNELDRLYDDKELMIDQWIEENKDPEMEKFFNRYLDLKKDDKTMQMITDEIKLLMFNNKNLIE</sequence>